<keyword evidence="6 8" id="KW-0342">GTP-binding</keyword>
<accession>A0A0W0VSR6</accession>
<dbReference type="FunFam" id="3.30.300.20:FF:000004">
    <property type="entry name" value="GTPase Der"/>
    <property type="match status" value="1"/>
</dbReference>
<proteinExistence type="inferred from homology"/>
<dbReference type="EMBL" id="LNYI01000017">
    <property type="protein sequence ID" value="KTD23098.1"/>
    <property type="molecule type" value="Genomic_DNA"/>
</dbReference>
<dbReference type="STRING" id="45067.Llan_0936"/>
<dbReference type="GO" id="GO:0043022">
    <property type="term" value="F:ribosome binding"/>
    <property type="evidence" value="ECO:0007669"/>
    <property type="project" value="TreeGrafter"/>
</dbReference>
<dbReference type="CDD" id="cd01895">
    <property type="entry name" value="EngA2"/>
    <property type="match status" value="1"/>
</dbReference>
<dbReference type="InterPro" id="IPR031166">
    <property type="entry name" value="G_ENGA"/>
</dbReference>
<dbReference type="PANTHER" id="PTHR43834:SF6">
    <property type="entry name" value="GTPASE DER"/>
    <property type="match status" value="1"/>
</dbReference>
<dbReference type="CDD" id="cd01894">
    <property type="entry name" value="EngA1"/>
    <property type="match status" value="1"/>
</dbReference>
<protein>
    <recommendedName>
        <fullName evidence="2 8">GTPase Der</fullName>
    </recommendedName>
    <alternativeName>
        <fullName evidence="7 8">GTP-binding protein EngA</fullName>
    </alternativeName>
</protein>
<evidence type="ECO:0000256" key="5">
    <source>
        <dbReference type="ARBA" id="ARBA00022741"/>
    </source>
</evidence>
<evidence type="ECO:0000256" key="10">
    <source>
        <dbReference type="RuleBase" id="RU004481"/>
    </source>
</evidence>
<dbReference type="NCBIfam" id="TIGR00231">
    <property type="entry name" value="small_GTP"/>
    <property type="match status" value="2"/>
</dbReference>
<evidence type="ECO:0000256" key="9">
    <source>
        <dbReference type="PROSITE-ProRule" id="PRU01049"/>
    </source>
</evidence>
<feature type="binding site" evidence="8">
    <location>
        <begin position="9"/>
        <end position="16"/>
    </location>
    <ligand>
        <name>GTP</name>
        <dbReference type="ChEBI" id="CHEBI:37565"/>
        <label>1</label>
    </ligand>
</feature>
<dbReference type="OrthoDB" id="9805918at2"/>
<gene>
    <name evidence="13" type="primary">engA</name>
    <name evidence="8" type="synonym">der</name>
    <name evidence="13" type="ORF">Llan_0936</name>
</gene>
<dbReference type="InterPro" id="IPR015946">
    <property type="entry name" value="KH_dom-like_a/b"/>
</dbReference>
<dbReference type="InterPro" id="IPR032859">
    <property type="entry name" value="KH_dom-like"/>
</dbReference>
<dbReference type="PANTHER" id="PTHR43834">
    <property type="entry name" value="GTPASE DER"/>
    <property type="match status" value="1"/>
</dbReference>
<dbReference type="InterPro" id="IPR005225">
    <property type="entry name" value="Small_GTP-bd"/>
</dbReference>
<comment type="function">
    <text evidence="8 10">GTPase that plays an essential role in the late steps of ribosome biogenesis.</text>
</comment>
<dbReference type="AlphaFoldDB" id="A0A0W0VSR6"/>
<reference evidence="13 14" key="1">
    <citation type="submission" date="2015-11" db="EMBL/GenBank/DDBJ databases">
        <title>Genomic analysis of 38 Legionella species identifies large and diverse effector repertoires.</title>
        <authorList>
            <person name="Burstein D."/>
            <person name="Amaro F."/>
            <person name="Zusman T."/>
            <person name="Lifshitz Z."/>
            <person name="Cohen O."/>
            <person name="Gilbert J.A."/>
            <person name="Pupko T."/>
            <person name="Shuman H.A."/>
            <person name="Segal G."/>
        </authorList>
    </citation>
    <scope>NUCLEOTIDE SEQUENCE [LARGE SCALE GENOMIC DNA]</scope>
    <source>
        <strain evidence="13 14">ATCC 49751</strain>
    </source>
</reference>
<evidence type="ECO:0000256" key="2">
    <source>
        <dbReference type="ARBA" id="ARBA00020953"/>
    </source>
</evidence>
<keyword evidence="3 8" id="KW-0690">Ribosome biogenesis</keyword>
<name>A0A0W0VSR6_9GAMM</name>
<evidence type="ECO:0000313" key="14">
    <source>
        <dbReference type="Proteomes" id="UP000054869"/>
    </source>
</evidence>
<dbReference type="NCBIfam" id="TIGR03594">
    <property type="entry name" value="GTPase_EngA"/>
    <property type="match status" value="1"/>
</dbReference>
<dbReference type="PATRIC" id="fig|45067.4.peg.968"/>
<feature type="binding site" evidence="8">
    <location>
        <begin position="118"/>
        <end position="121"/>
    </location>
    <ligand>
        <name>GTP</name>
        <dbReference type="ChEBI" id="CHEBI:37565"/>
        <label>1</label>
    </ligand>
</feature>
<dbReference type="PIRSF" id="PIRSF006485">
    <property type="entry name" value="GTP-binding_EngA"/>
    <property type="match status" value="1"/>
</dbReference>
<feature type="binding site" evidence="8">
    <location>
        <begin position="56"/>
        <end position="60"/>
    </location>
    <ligand>
        <name>GTP</name>
        <dbReference type="ChEBI" id="CHEBI:37565"/>
        <label>1</label>
    </ligand>
</feature>
<feature type="domain" description="EngA-type G" evidence="12">
    <location>
        <begin position="3"/>
        <end position="166"/>
    </location>
</feature>
<dbReference type="FunFam" id="3.40.50.300:FF:000057">
    <property type="entry name" value="GTPase Der"/>
    <property type="match status" value="1"/>
</dbReference>
<dbReference type="Proteomes" id="UP000054869">
    <property type="component" value="Unassembled WGS sequence"/>
</dbReference>
<keyword evidence="5 8" id="KW-0547">Nucleotide-binding</keyword>
<evidence type="ECO:0000256" key="1">
    <source>
        <dbReference type="ARBA" id="ARBA00008279"/>
    </source>
</evidence>
<dbReference type="InterPro" id="IPR006073">
    <property type="entry name" value="GTP-bd"/>
</dbReference>
<organism evidence="13 14">
    <name type="scientific">Legionella lansingensis</name>
    <dbReference type="NCBI Taxonomy" id="45067"/>
    <lineage>
        <taxon>Bacteria</taxon>
        <taxon>Pseudomonadati</taxon>
        <taxon>Pseudomonadota</taxon>
        <taxon>Gammaproteobacteria</taxon>
        <taxon>Legionellales</taxon>
        <taxon>Legionellaceae</taxon>
        <taxon>Legionella</taxon>
    </lineage>
</organism>
<dbReference type="Pfam" id="PF14714">
    <property type="entry name" value="KH_dom-like"/>
    <property type="match status" value="1"/>
</dbReference>
<dbReference type="FunFam" id="3.40.50.300:FF:000040">
    <property type="entry name" value="GTPase Der"/>
    <property type="match status" value="1"/>
</dbReference>
<keyword evidence="4 10" id="KW-0677">Repeat</keyword>
<evidence type="ECO:0000256" key="3">
    <source>
        <dbReference type="ARBA" id="ARBA00022517"/>
    </source>
</evidence>
<dbReference type="RefSeq" id="WP_028372940.1">
    <property type="nucleotide sequence ID" value="NZ_CAAAJD010000038.1"/>
</dbReference>
<feature type="binding site" evidence="8">
    <location>
        <begin position="293"/>
        <end position="296"/>
    </location>
    <ligand>
        <name>GTP</name>
        <dbReference type="ChEBI" id="CHEBI:37565"/>
        <label>2</label>
    </ligand>
</feature>
<sequence length="461" mass="51537">MVPVIALVGRPNVGKSTLFNRLTHTQDALVADFPGLTRDRQYGQAYFNQKPFIVIDTGGVGVDDLAIDALMSKQSEMALEEANIILFLVDGRAGLTGVDEEIAKRLRKISKPIYLIVNKTDGMDEEIACSEFQELGFTEVYPISATHGRGTQTLLSNLTADFAPSLQEETDNKAIKIAFVGRPNVGKSTLINRILGEERVVVYDMPGTTRDSIAVPFARDEKPYILIDTAGIRRRARVEEKIEKFSVIKTLQSIKESHVCMMLLDAQEGITEQDLHLLGFIIEAGKALVIAVNKWDGLDDDHKEKVKAELSRRLQFAHFAKIRFISALHGSGVGLLFKDIEQAYSSAMQAFSTPKLTRLLQDVVSQHTPPMVRGRRIKLRYAHAGGHNPPIIVIHGNQLESLPDSYKRYLNNAFVSHLGLVGTPLKLEFKGSVNPFKDKKNKLTQRQIKKKKRLMKRVKKK</sequence>
<comment type="similarity">
    <text evidence="1 8 9 10">Belongs to the TRAFAC class TrmE-Era-EngA-EngB-Septin-like GTPase superfamily. EngA (Der) GTPase family.</text>
</comment>
<feature type="binding site" evidence="8">
    <location>
        <begin position="228"/>
        <end position="232"/>
    </location>
    <ligand>
        <name>GTP</name>
        <dbReference type="ChEBI" id="CHEBI:37565"/>
        <label>2</label>
    </ligand>
</feature>
<dbReference type="GO" id="GO:0042254">
    <property type="term" value="P:ribosome biogenesis"/>
    <property type="evidence" value="ECO:0007669"/>
    <property type="project" value="UniProtKB-KW"/>
</dbReference>
<evidence type="ECO:0000256" key="7">
    <source>
        <dbReference type="ARBA" id="ARBA00032345"/>
    </source>
</evidence>
<comment type="caution">
    <text evidence="13">The sequence shown here is derived from an EMBL/GenBank/DDBJ whole genome shotgun (WGS) entry which is preliminary data.</text>
</comment>
<dbReference type="InterPro" id="IPR027417">
    <property type="entry name" value="P-loop_NTPase"/>
</dbReference>
<feature type="domain" description="EngA-type G" evidence="12">
    <location>
        <begin position="175"/>
        <end position="348"/>
    </location>
</feature>
<keyword evidence="14" id="KW-1185">Reference proteome</keyword>
<evidence type="ECO:0000259" key="12">
    <source>
        <dbReference type="PROSITE" id="PS51712"/>
    </source>
</evidence>
<evidence type="ECO:0000256" key="8">
    <source>
        <dbReference type="HAMAP-Rule" id="MF_00195"/>
    </source>
</evidence>
<evidence type="ECO:0000256" key="4">
    <source>
        <dbReference type="ARBA" id="ARBA00022737"/>
    </source>
</evidence>
<dbReference type="Gene3D" id="3.30.300.20">
    <property type="match status" value="1"/>
</dbReference>
<dbReference type="PRINTS" id="PR00326">
    <property type="entry name" value="GTP1OBG"/>
</dbReference>
<feature type="region of interest" description="Disordered" evidence="11">
    <location>
        <begin position="441"/>
        <end position="461"/>
    </location>
</feature>
<dbReference type="GO" id="GO:0005525">
    <property type="term" value="F:GTP binding"/>
    <property type="evidence" value="ECO:0007669"/>
    <property type="project" value="UniProtKB-UniRule"/>
</dbReference>
<dbReference type="eggNOG" id="COG1160">
    <property type="taxonomic scope" value="Bacteria"/>
</dbReference>
<comment type="subunit">
    <text evidence="8">Associates with the 50S ribosomal subunit.</text>
</comment>
<dbReference type="Gene3D" id="3.40.50.300">
    <property type="entry name" value="P-loop containing nucleotide triphosphate hydrolases"/>
    <property type="match status" value="2"/>
</dbReference>
<evidence type="ECO:0000313" key="13">
    <source>
        <dbReference type="EMBL" id="KTD23098.1"/>
    </source>
</evidence>
<dbReference type="PROSITE" id="PS51712">
    <property type="entry name" value="G_ENGA"/>
    <property type="match status" value="2"/>
</dbReference>
<feature type="binding site" evidence="8">
    <location>
        <begin position="181"/>
        <end position="188"/>
    </location>
    <ligand>
        <name>GTP</name>
        <dbReference type="ChEBI" id="CHEBI:37565"/>
        <label>2</label>
    </ligand>
</feature>
<dbReference type="Pfam" id="PF01926">
    <property type="entry name" value="MMR_HSR1"/>
    <property type="match status" value="2"/>
</dbReference>
<evidence type="ECO:0000256" key="11">
    <source>
        <dbReference type="SAM" id="MobiDB-lite"/>
    </source>
</evidence>
<dbReference type="InterPro" id="IPR016484">
    <property type="entry name" value="GTPase_Der"/>
</dbReference>
<dbReference type="SUPFAM" id="SSF52540">
    <property type="entry name" value="P-loop containing nucleoside triphosphate hydrolases"/>
    <property type="match status" value="2"/>
</dbReference>
<dbReference type="HAMAP" id="MF_00195">
    <property type="entry name" value="GTPase_Der"/>
    <property type="match status" value="1"/>
</dbReference>
<evidence type="ECO:0000256" key="6">
    <source>
        <dbReference type="ARBA" id="ARBA00023134"/>
    </source>
</evidence>